<feature type="compositionally biased region" description="Basic and acidic residues" evidence="1">
    <location>
        <begin position="141"/>
        <end position="153"/>
    </location>
</feature>
<keyword evidence="2" id="KW-1133">Transmembrane helix</keyword>
<keyword evidence="2" id="KW-0812">Transmembrane</keyword>
<evidence type="ECO:0000313" key="4">
    <source>
        <dbReference type="EMBL" id="KAK8763278.1"/>
    </source>
</evidence>
<evidence type="ECO:0000313" key="3">
    <source>
        <dbReference type="EMBL" id="KAK8762262.1"/>
    </source>
</evidence>
<dbReference type="EMBL" id="JARKHS020029468">
    <property type="protein sequence ID" value="KAK8763278.1"/>
    <property type="molecule type" value="Genomic_DNA"/>
</dbReference>
<name>A0AAQ4DIH2_AMBAM</name>
<reference evidence="3 5" key="1">
    <citation type="journal article" date="2023" name="Arcadia Sci">
        <title>De novo assembly of a long-read Amblyomma americanum tick genome.</title>
        <authorList>
            <person name="Chou S."/>
            <person name="Poskanzer K.E."/>
            <person name="Rollins M."/>
            <person name="Thuy-Boun P.S."/>
        </authorList>
    </citation>
    <scope>NUCLEOTIDE SEQUENCE [LARGE SCALE GENOMIC DNA]</scope>
    <source>
        <strain evidence="3">F_SG_1</strain>
        <tissue evidence="3">Salivary glands</tissue>
    </source>
</reference>
<keyword evidence="2" id="KW-0472">Membrane</keyword>
<feature type="transmembrane region" description="Helical" evidence="2">
    <location>
        <begin position="251"/>
        <end position="271"/>
    </location>
</feature>
<proteinExistence type="predicted"/>
<comment type="caution">
    <text evidence="3">The sequence shown here is derived from an EMBL/GenBank/DDBJ whole genome shotgun (WGS) entry which is preliminary data.</text>
</comment>
<reference evidence="3" key="2">
    <citation type="submission" date="2023-03" db="EMBL/GenBank/DDBJ databases">
        <authorList>
            <person name="Thuy-Boun P."/>
        </authorList>
    </citation>
    <scope>NUCLEOTIDE SEQUENCE</scope>
    <source>
        <strain evidence="3">F_SG_1</strain>
        <tissue evidence="3">Salivary glands</tissue>
    </source>
</reference>
<evidence type="ECO:0000313" key="5">
    <source>
        <dbReference type="Proteomes" id="UP001321473"/>
    </source>
</evidence>
<evidence type="ECO:0000256" key="1">
    <source>
        <dbReference type="SAM" id="MobiDB-lite"/>
    </source>
</evidence>
<dbReference type="Proteomes" id="UP001321473">
    <property type="component" value="Unassembled WGS sequence"/>
</dbReference>
<feature type="region of interest" description="Disordered" evidence="1">
    <location>
        <begin position="1"/>
        <end position="226"/>
    </location>
</feature>
<sequence length="272" mass="29020">MTVTTTEASSGADGQKPNDGGADAGAATFETEARGSDDQHTHSGDCAEPSSDVKTPEFEKSEGSQNNEPGYSGESPRNLPTGNQADAAATAVGEPCKQVARKSTAENIGGASAGPLRSPAETDAGSERFRQKRPPSLILYLRDEESCYRRVNSERNQQNRKSAPEVLGHRHDSSEIGHSVSGSKDGGDDRRGSGRVSGEESAGTISDVTSEAFLASDENSSDEPLGGVALRLDSFRDNSNRRFRPSSFRPPYFFAGVSLGLVLVYICRRYWP</sequence>
<protein>
    <recommendedName>
        <fullName evidence="6">Transmembrane protein</fullName>
    </recommendedName>
</protein>
<gene>
    <name evidence="3" type="ORF">V5799_026471</name>
    <name evidence="4" type="ORF">V5799_034109</name>
</gene>
<accession>A0AAQ4DIH2</accession>
<dbReference type="AlphaFoldDB" id="A0AAQ4DIH2"/>
<organism evidence="3 5">
    <name type="scientific">Amblyomma americanum</name>
    <name type="common">Lone star tick</name>
    <dbReference type="NCBI Taxonomy" id="6943"/>
    <lineage>
        <taxon>Eukaryota</taxon>
        <taxon>Metazoa</taxon>
        <taxon>Ecdysozoa</taxon>
        <taxon>Arthropoda</taxon>
        <taxon>Chelicerata</taxon>
        <taxon>Arachnida</taxon>
        <taxon>Acari</taxon>
        <taxon>Parasitiformes</taxon>
        <taxon>Ixodida</taxon>
        <taxon>Ixodoidea</taxon>
        <taxon>Ixodidae</taxon>
        <taxon>Amblyomminae</taxon>
        <taxon>Amblyomma</taxon>
    </lineage>
</organism>
<keyword evidence="5" id="KW-1185">Reference proteome</keyword>
<feature type="compositionally biased region" description="Basic and acidic residues" evidence="1">
    <location>
        <begin position="31"/>
        <end position="45"/>
    </location>
</feature>
<reference evidence="3" key="3">
    <citation type="submission" date="2024-02" db="EMBL/GenBank/DDBJ databases">
        <authorList>
            <person name="Mcdaniel E.A."/>
            <person name="Celebi F.M."/>
            <person name="Reiter T."/>
            <person name="Weiss E.C."/>
            <person name="Chou S."/>
        </authorList>
    </citation>
    <scope>NUCLEOTIDE SEQUENCE</scope>
    <source>
        <strain evidence="3">F_SG_1</strain>
        <tissue evidence="3">Salivary glands</tissue>
    </source>
</reference>
<evidence type="ECO:0008006" key="6">
    <source>
        <dbReference type="Google" id="ProtNLM"/>
    </source>
</evidence>
<dbReference type="EMBL" id="JARKHS020030284">
    <property type="protein sequence ID" value="KAK8762262.1"/>
    <property type="molecule type" value="Genomic_DNA"/>
</dbReference>
<evidence type="ECO:0000256" key="2">
    <source>
        <dbReference type="SAM" id="Phobius"/>
    </source>
</evidence>